<protein>
    <submittedName>
        <fullName evidence="1">Uncharacterized protein</fullName>
    </submittedName>
</protein>
<sequence>MEIIKSPYRRIYKPVLNYIKKVKKQRTDRIIALIIPELVEPKWYEYLLHNIHAPGLRALLFLERDERTVVITIPWYLRESVLKLKRSHVDEDR</sequence>
<dbReference type="PANTHER" id="PTHR47704">
    <property type="entry name" value="POTASSIUM TRANSPORTER KIMA"/>
    <property type="match status" value="1"/>
</dbReference>
<dbReference type="PANTHER" id="PTHR47704:SF1">
    <property type="entry name" value="POTASSIUM TRANSPORTER KIMA"/>
    <property type="match status" value="1"/>
</dbReference>
<keyword evidence="2" id="KW-1185">Reference proteome</keyword>
<name>A0ABY4YAX1_9GAMM</name>
<dbReference type="EMBL" id="CP071527">
    <property type="protein sequence ID" value="USQ14769.1"/>
    <property type="molecule type" value="Genomic_DNA"/>
</dbReference>
<evidence type="ECO:0000313" key="2">
    <source>
        <dbReference type="Proteomes" id="UP001057474"/>
    </source>
</evidence>
<reference evidence="1" key="1">
    <citation type="submission" date="2021-03" db="EMBL/GenBank/DDBJ databases">
        <title>Legionella lytica PCM 2298.</title>
        <authorList>
            <person name="Koper P."/>
        </authorList>
    </citation>
    <scope>NUCLEOTIDE SEQUENCE</scope>
    <source>
        <strain evidence="1">PCM 2298</strain>
    </source>
</reference>
<dbReference type="RefSeq" id="WP_252581522.1">
    <property type="nucleotide sequence ID" value="NZ_CP071527.1"/>
</dbReference>
<organism evidence="1 2">
    <name type="scientific">Legionella lytica</name>
    <dbReference type="NCBI Taxonomy" id="96232"/>
    <lineage>
        <taxon>Bacteria</taxon>
        <taxon>Pseudomonadati</taxon>
        <taxon>Pseudomonadota</taxon>
        <taxon>Gammaproteobacteria</taxon>
        <taxon>Legionellales</taxon>
        <taxon>Legionellaceae</taxon>
        <taxon>Legionella</taxon>
    </lineage>
</organism>
<dbReference type="InterPro" id="IPR053153">
    <property type="entry name" value="APC_K+_Transporter"/>
</dbReference>
<proteinExistence type="predicted"/>
<evidence type="ECO:0000313" key="1">
    <source>
        <dbReference type="EMBL" id="USQ14769.1"/>
    </source>
</evidence>
<gene>
    <name evidence="1" type="ORF">J2N86_05560</name>
</gene>
<accession>A0ABY4YAX1</accession>
<dbReference type="Proteomes" id="UP001057474">
    <property type="component" value="Chromosome"/>
</dbReference>